<evidence type="ECO:0000256" key="16">
    <source>
        <dbReference type="ARBA" id="ARBA00067499"/>
    </source>
</evidence>
<dbReference type="GO" id="GO:0005506">
    <property type="term" value="F:iron ion binding"/>
    <property type="evidence" value="ECO:0007669"/>
    <property type="project" value="InterPro"/>
</dbReference>
<keyword evidence="20" id="KW-1185">Reference proteome</keyword>
<keyword evidence="5 17" id="KW-0479">Metal-binding</keyword>
<comment type="catalytic activity">
    <reaction evidence="14">
        <text>(2S)-naringenin 4',7-dimethyl ether + reduced [NADPH--hemoprotein reductase] + O2 = (2S)-carthamidin-4',7-dimethyl ether + oxidized [NADPH--hemoprotein reductase] + H2O + H(+)</text>
        <dbReference type="Rhea" id="RHEA:73439"/>
        <dbReference type="Rhea" id="RHEA-COMP:11964"/>
        <dbReference type="Rhea" id="RHEA-COMP:11965"/>
        <dbReference type="ChEBI" id="CHEBI:15377"/>
        <dbReference type="ChEBI" id="CHEBI:15378"/>
        <dbReference type="ChEBI" id="CHEBI:15379"/>
        <dbReference type="ChEBI" id="CHEBI:57618"/>
        <dbReference type="ChEBI" id="CHEBI:58210"/>
        <dbReference type="ChEBI" id="CHEBI:192816"/>
        <dbReference type="ChEBI" id="CHEBI:192817"/>
    </reaction>
    <physiologicalReaction direction="left-to-right" evidence="14">
        <dbReference type="Rhea" id="RHEA:73440"/>
    </physiologicalReaction>
</comment>
<dbReference type="CDD" id="cd20653">
    <property type="entry name" value="CYP81"/>
    <property type="match status" value="1"/>
</dbReference>
<evidence type="ECO:0000256" key="9">
    <source>
        <dbReference type="ARBA" id="ARBA00023033"/>
    </source>
</evidence>
<evidence type="ECO:0000256" key="14">
    <source>
        <dbReference type="ARBA" id="ARBA00052049"/>
    </source>
</evidence>
<dbReference type="GO" id="GO:0016705">
    <property type="term" value="F:oxidoreductase activity, acting on paired donors, with incorporation or reduction of molecular oxygen"/>
    <property type="evidence" value="ECO:0007669"/>
    <property type="project" value="InterPro"/>
</dbReference>
<comment type="cofactor">
    <cofactor evidence="1 17">
        <name>heme</name>
        <dbReference type="ChEBI" id="CHEBI:30413"/>
    </cofactor>
</comment>
<keyword evidence="7" id="KW-0560">Oxidoreductase</keyword>
<evidence type="ECO:0000256" key="8">
    <source>
        <dbReference type="ARBA" id="ARBA00023004"/>
    </source>
</evidence>
<feature type="binding site" description="axial binding residue" evidence="17">
    <location>
        <position position="479"/>
    </location>
    <ligand>
        <name>heme</name>
        <dbReference type="ChEBI" id="CHEBI:30413"/>
    </ligand>
    <ligandPart>
        <name>Fe</name>
        <dbReference type="ChEBI" id="CHEBI:18248"/>
    </ligandPart>
</feature>
<evidence type="ECO:0000256" key="15">
    <source>
        <dbReference type="ARBA" id="ARBA00052216"/>
    </source>
</evidence>
<feature type="signal peptide" evidence="18">
    <location>
        <begin position="1"/>
        <end position="24"/>
    </location>
</feature>
<proteinExistence type="predicted"/>
<comment type="caution">
    <text evidence="19">The sequence shown here is derived from an EMBL/GenBank/DDBJ whole genome shotgun (WGS) entry which is preliminary data.</text>
</comment>
<evidence type="ECO:0000256" key="3">
    <source>
        <dbReference type="ARBA" id="ARBA00022617"/>
    </source>
</evidence>
<evidence type="ECO:0000256" key="1">
    <source>
        <dbReference type="ARBA" id="ARBA00001971"/>
    </source>
</evidence>
<dbReference type="InterPro" id="IPR050651">
    <property type="entry name" value="Plant_Cytochrome_P450_Monoox"/>
</dbReference>
<evidence type="ECO:0000256" key="2">
    <source>
        <dbReference type="ARBA" id="ARBA00004167"/>
    </source>
</evidence>
<evidence type="ECO:0000256" key="12">
    <source>
        <dbReference type="ARBA" id="ARBA00050930"/>
    </source>
</evidence>
<comment type="pathway">
    <text evidence="11">Flavonoid metabolism.</text>
</comment>
<evidence type="ECO:0000256" key="7">
    <source>
        <dbReference type="ARBA" id="ARBA00023002"/>
    </source>
</evidence>
<dbReference type="PRINTS" id="PR00463">
    <property type="entry name" value="EP450I"/>
</dbReference>
<evidence type="ECO:0000313" key="19">
    <source>
        <dbReference type="EMBL" id="CAA0841005.1"/>
    </source>
</evidence>
<dbReference type="InterPro" id="IPR036396">
    <property type="entry name" value="Cyt_P450_sf"/>
</dbReference>
<evidence type="ECO:0000256" key="5">
    <source>
        <dbReference type="ARBA" id="ARBA00022723"/>
    </source>
</evidence>
<gene>
    <name evidence="19" type="ORF">SHERM_07040</name>
</gene>
<evidence type="ECO:0000256" key="6">
    <source>
        <dbReference type="ARBA" id="ARBA00022989"/>
    </source>
</evidence>
<dbReference type="PRINTS" id="PR00385">
    <property type="entry name" value="P450"/>
</dbReference>
<keyword evidence="9" id="KW-0503">Monooxygenase</keyword>
<dbReference type="OrthoDB" id="1055148at2759"/>
<protein>
    <recommendedName>
        <fullName evidence="16">Flavonoid-6-hydroxylase</fullName>
    </recommendedName>
</protein>
<name>A0A9N7NX58_STRHE</name>
<keyword evidence="10" id="KW-0472">Membrane</keyword>
<evidence type="ECO:0000256" key="4">
    <source>
        <dbReference type="ARBA" id="ARBA00022692"/>
    </source>
</evidence>
<dbReference type="EMBL" id="CACSLK010034050">
    <property type="protein sequence ID" value="CAA0841005.1"/>
    <property type="molecule type" value="Genomic_DNA"/>
</dbReference>
<dbReference type="Pfam" id="PF00067">
    <property type="entry name" value="p450"/>
    <property type="match status" value="1"/>
</dbReference>
<dbReference type="GO" id="GO:0020037">
    <property type="term" value="F:heme binding"/>
    <property type="evidence" value="ECO:0007669"/>
    <property type="project" value="InterPro"/>
</dbReference>
<keyword evidence="3 17" id="KW-0349">Heme</keyword>
<dbReference type="AlphaFoldDB" id="A0A9N7NX58"/>
<evidence type="ECO:0000256" key="18">
    <source>
        <dbReference type="SAM" id="SignalP"/>
    </source>
</evidence>
<dbReference type="SUPFAM" id="SSF48264">
    <property type="entry name" value="Cytochrome P450"/>
    <property type="match status" value="2"/>
</dbReference>
<organism evidence="19 20">
    <name type="scientific">Striga hermonthica</name>
    <name type="common">Purple witchweed</name>
    <name type="synonym">Buchnera hermonthica</name>
    <dbReference type="NCBI Taxonomy" id="68872"/>
    <lineage>
        <taxon>Eukaryota</taxon>
        <taxon>Viridiplantae</taxon>
        <taxon>Streptophyta</taxon>
        <taxon>Embryophyta</taxon>
        <taxon>Tracheophyta</taxon>
        <taxon>Spermatophyta</taxon>
        <taxon>Magnoliopsida</taxon>
        <taxon>eudicotyledons</taxon>
        <taxon>Gunneridae</taxon>
        <taxon>Pentapetalae</taxon>
        <taxon>asterids</taxon>
        <taxon>lamiids</taxon>
        <taxon>Lamiales</taxon>
        <taxon>Orobanchaceae</taxon>
        <taxon>Buchnereae</taxon>
        <taxon>Striga</taxon>
    </lineage>
</organism>
<feature type="chain" id="PRO_5040141833" description="Flavonoid-6-hydroxylase" evidence="18">
    <location>
        <begin position="25"/>
        <end position="511"/>
    </location>
</feature>
<comment type="catalytic activity">
    <reaction evidence="12">
        <text>(2S)-sakuranetin + reduced [NADPH--hemoprotein reductase] + O2 = (2S)-7-methylcarthamidin + oxidized [NADPH--hemoprotein reductase] + H2O + H(+)</text>
        <dbReference type="Rhea" id="RHEA:73431"/>
        <dbReference type="Rhea" id="RHEA-COMP:11964"/>
        <dbReference type="Rhea" id="RHEA-COMP:11965"/>
        <dbReference type="ChEBI" id="CHEBI:15377"/>
        <dbReference type="ChEBI" id="CHEBI:15378"/>
        <dbReference type="ChEBI" id="CHEBI:15379"/>
        <dbReference type="ChEBI" id="CHEBI:28927"/>
        <dbReference type="ChEBI" id="CHEBI:57618"/>
        <dbReference type="ChEBI" id="CHEBI:58210"/>
        <dbReference type="ChEBI" id="CHEBI:192815"/>
    </reaction>
    <physiologicalReaction direction="left-to-right" evidence="12">
        <dbReference type="Rhea" id="RHEA:73432"/>
    </physiologicalReaction>
</comment>
<evidence type="ECO:0000256" key="10">
    <source>
        <dbReference type="ARBA" id="ARBA00023136"/>
    </source>
</evidence>
<comment type="subcellular location">
    <subcellularLocation>
        <location evidence="2">Membrane</location>
        <topology evidence="2">Single-pass membrane protein</topology>
    </subcellularLocation>
</comment>
<keyword evidence="4" id="KW-0812">Transmembrane</keyword>
<comment type="catalytic activity">
    <reaction evidence="15">
        <text>apigenin 4',7-dimethyl ether + reduced [NADPH--hemoprotein reductase] + O2 = ladanein + oxidized [NADPH--hemoprotein reductase] + H2O + H(+)</text>
        <dbReference type="Rhea" id="RHEA:73435"/>
        <dbReference type="Rhea" id="RHEA-COMP:11964"/>
        <dbReference type="Rhea" id="RHEA-COMP:11965"/>
        <dbReference type="ChEBI" id="CHEBI:2769"/>
        <dbReference type="ChEBI" id="CHEBI:15377"/>
        <dbReference type="ChEBI" id="CHEBI:15378"/>
        <dbReference type="ChEBI" id="CHEBI:15379"/>
        <dbReference type="ChEBI" id="CHEBI:57618"/>
        <dbReference type="ChEBI" id="CHEBI:58210"/>
        <dbReference type="ChEBI" id="CHEBI:192702"/>
    </reaction>
    <physiologicalReaction direction="left-to-right" evidence="15">
        <dbReference type="Rhea" id="RHEA:73436"/>
    </physiologicalReaction>
</comment>
<dbReference type="PANTHER" id="PTHR47947">
    <property type="entry name" value="CYTOCHROME P450 82C3-RELATED"/>
    <property type="match status" value="1"/>
</dbReference>
<comment type="catalytic activity">
    <reaction evidence="13">
        <text>genkwanin + reduced [NADPH--hemoprotein reductase] + O2 = scutellarein 7-methyl ether + oxidized [NADPH--hemoprotein reductase] + H2O</text>
        <dbReference type="Rhea" id="RHEA:73427"/>
        <dbReference type="Rhea" id="RHEA-COMP:11964"/>
        <dbReference type="Rhea" id="RHEA-COMP:11965"/>
        <dbReference type="ChEBI" id="CHEBI:15377"/>
        <dbReference type="ChEBI" id="CHEBI:15379"/>
        <dbReference type="ChEBI" id="CHEBI:57618"/>
        <dbReference type="ChEBI" id="CHEBI:58210"/>
        <dbReference type="ChEBI" id="CHEBI:192700"/>
        <dbReference type="ChEBI" id="CHEBI:192701"/>
    </reaction>
    <physiologicalReaction direction="left-to-right" evidence="13">
        <dbReference type="Rhea" id="RHEA:73428"/>
    </physiologicalReaction>
</comment>
<dbReference type="PANTHER" id="PTHR47947:SF26">
    <property type="entry name" value="CYTOCHROME P450"/>
    <property type="match status" value="1"/>
</dbReference>
<keyword evidence="6" id="KW-1133">Transmembrane helix</keyword>
<keyword evidence="18" id="KW-0732">Signal</keyword>
<accession>A0A9N7NX58</accession>
<evidence type="ECO:0000313" key="20">
    <source>
        <dbReference type="Proteomes" id="UP001153555"/>
    </source>
</evidence>
<dbReference type="GO" id="GO:0016020">
    <property type="term" value="C:membrane"/>
    <property type="evidence" value="ECO:0007669"/>
    <property type="project" value="UniProtKB-SubCell"/>
</dbReference>
<evidence type="ECO:0000256" key="13">
    <source>
        <dbReference type="ARBA" id="ARBA00051691"/>
    </source>
</evidence>
<reference evidence="19" key="1">
    <citation type="submission" date="2019-12" db="EMBL/GenBank/DDBJ databases">
        <authorList>
            <person name="Scholes J."/>
        </authorList>
    </citation>
    <scope>NUCLEOTIDE SEQUENCE</scope>
</reference>
<keyword evidence="8 17" id="KW-0408">Iron</keyword>
<evidence type="ECO:0000256" key="17">
    <source>
        <dbReference type="PIRSR" id="PIRSR602401-1"/>
    </source>
</evidence>
<dbReference type="InterPro" id="IPR001128">
    <property type="entry name" value="Cyt_P450"/>
</dbReference>
<dbReference type="InterPro" id="IPR002401">
    <property type="entry name" value="Cyt_P450_E_grp-I"/>
</dbReference>
<dbReference type="GO" id="GO:0004497">
    <property type="term" value="F:monooxygenase activity"/>
    <property type="evidence" value="ECO:0007669"/>
    <property type="project" value="UniProtKB-KW"/>
</dbReference>
<dbReference type="Proteomes" id="UP001153555">
    <property type="component" value="Unassembled WGS sequence"/>
</dbReference>
<dbReference type="Gene3D" id="1.10.630.10">
    <property type="entry name" value="Cytochrome P450"/>
    <property type="match status" value="2"/>
</dbReference>
<dbReference type="FunFam" id="1.10.630.10:FF:000026">
    <property type="entry name" value="Cytochrome P450 82C4"/>
    <property type="match status" value="1"/>
</dbReference>
<evidence type="ECO:0000256" key="11">
    <source>
        <dbReference type="ARBA" id="ARBA00034479"/>
    </source>
</evidence>
<sequence>MEISLLYPSLGLVLILLISLKSFSQKDKNHKLPPSPARSLPILGHLYLLKTPIHRTYHRLAQTVGPIFSLRLGRRLAVRLRRTEEARSVCGCHLMIFYRYRTFAHPPATHAPVVGVSSSAPASSDLVEECFTRNDVVLANRPQLMIGKYIGYNYTTVVSSPYGDHWRNLRQITTIEVFSGTQLNTFNSIRHDEVRLLLRKLHHLVLSSSRGFARVDLRSGPMEVTFNNIMRMVAGKRYFGVVDDRDEEAREFRERIKEVLGYGGVSHPGDLIPVLRWIDYKGLEKKLATVSGKMDAVLQRLIEEQRRSKGGNTMIDHLLSLQENEPDYYNDITIKGIIMVMLLAGTDTSTVTVEWAMSALLNNPEKLHKARIEIDNLVGKDRLIEESDLSNLPYLQHVISETFRLFPAAPLLAPHEASSDCTIGGYHIPRGTILIVNAWAIHRDPKFWDDPTSFIPERLEAGEVGPTKLIPFGMGRRSCPEGPGTSMPKLIPLEAMCKSRDVLQNVFGAAT</sequence>